<dbReference type="Gene3D" id="3.30.230.10">
    <property type="match status" value="1"/>
</dbReference>
<dbReference type="InterPro" id="IPR014721">
    <property type="entry name" value="Ribsml_uS5_D2-typ_fold_subgr"/>
</dbReference>
<dbReference type="InterPro" id="IPR000640">
    <property type="entry name" value="EFG_V-like"/>
</dbReference>
<dbReference type="PANTHER" id="PTHR43261:SF1">
    <property type="entry name" value="RIBOSOME-RELEASING FACTOR 2, MITOCHONDRIAL"/>
    <property type="match status" value="1"/>
</dbReference>
<dbReference type="InterPro" id="IPR027417">
    <property type="entry name" value="P-loop_NTPase"/>
</dbReference>
<dbReference type="GO" id="GO:0003924">
    <property type="term" value="F:GTPase activity"/>
    <property type="evidence" value="ECO:0007669"/>
    <property type="project" value="InterPro"/>
</dbReference>
<evidence type="ECO:0000313" key="6">
    <source>
        <dbReference type="EMBL" id="ASU81633.1"/>
    </source>
</evidence>
<dbReference type="Gene3D" id="2.40.30.10">
    <property type="entry name" value="Translation factors"/>
    <property type="match status" value="1"/>
</dbReference>
<dbReference type="Proteomes" id="UP000215005">
    <property type="component" value="Chromosome"/>
</dbReference>
<dbReference type="NCBIfam" id="TIGR00231">
    <property type="entry name" value="small_GTP"/>
    <property type="match status" value="1"/>
</dbReference>
<dbReference type="InterPro" id="IPR035647">
    <property type="entry name" value="EFG_III/V"/>
</dbReference>
<dbReference type="Pfam" id="PF00009">
    <property type="entry name" value="GTP_EFTU"/>
    <property type="match status" value="1"/>
</dbReference>
<dbReference type="OrthoDB" id="3492050at2"/>
<dbReference type="InterPro" id="IPR005517">
    <property type="entry name" value="Transl_elong_EFG/EF2_IV"/>
</dbReference>
<dbReference type="InterPro" id="IPR005225">
    <property type="entry name" value="Small_GTP-bd"/>
</dbReference>
<dbReference type="RefSeq" id="WP_017621924.1">
    <property type="nucleotide sequence ID" value="NZ_ANBG01000464.1"/>
</dbReference>
<dbReference type="InterPro" id="IPR020568">
    <property type="entry name" value="Ribosomal_Su5_D2-typ_SF"/>
</dbReference>
<dbReference type="Pfam" id="PF14492">
    <property type="entry name" value="EFG_III"/>
    <property type="match status" value="1"/>
</dbReference>
<dbReference type="PANTHER" id="PTHR43261">
    <property type="entry name" value="TRANSLATION ELONGATION FACTOR G-RELATED"/>
    <property type="match status" value="1"/>
</dbReference>
<dbReference type="PRINTS" id="PR00315">
    <property type="entry name" value="ELONGATNFCT"/>
</dbReference>
<dbReference type="SUPFAM" id="SSF54211">
    <property type="entry name" value="Ribosomal protein S5 domain 2-like"/>
    <property type="match status" value="1"/>
</dbReference>
<dbReference type="PRINTS" id="PR01037">
    <property type="entry name" value="TCRTETOQM"/>
</dbReference>
<dbReference type="Gene3D" id="3.40.50.300">
    <property type="entry name" value="P-loop containing nucleotide triphosphate hydrolases"/>
    <property type="match status" value="1"/>
</dbReference>
<dbReference type="Pfam" id="PF00679">
    <property type="entry name" value="EFG_C"/>
    <property type="match status" value="1"/>
</dbReference>
<evidence type="ECO:0000313" key="7">
    <source>
        <dbReference type="Proteomes" id="UP000215005"/>
    </source>
</evidence>
<accession>A0A223S0H5</accession>
<dbReference type="SUPFAM" id="SSF54980">
    <property type="entry name" value="EF-G C-terminal domain-like"/>
    <property type="match status" value="2"/>
</dbReference>
<gene>
    <name evidence="6" type="ORF">CDO52_01430</name>
</gene>
<dbReference type="AlphaFoldDB" id="A0A223S0H5"/>
<dbReference type="GO" id="GO:0032790">
    <property type="term" value="P:ribosome disassembly"/>
    <property type="evidence" value="ECO:0007669"/>
    <property type="project" value="TreeGrafter"/>
</dbReference>
<name>A0A223S0H5_9ACTN</name>
<dbReference type="GO" id="GO:0005525">
    <property type="term" value="F:GTP binding"/>
    <property type="evidence" value="ECO:0007669"/>
    <property type="project" value="UniProtKB-KW"/>
</dbReference>
<dbReference type="InterPro" id="IPR031157">
    <property type="entry name" value="G_TR_CS"/>
</dbReference>
<dbReference type="FunFam" id="3.40.50.300:FF:002549">
    <property type="entry name" value="Tetracycline resistance protein, GTP-binding elongation family"/>
    <property type="match status" value="1"/>
</dbReference>
<dbReference type="GO" id="GO:0006412">
    <property type="term" value="P:translation"/>
    <property type="evidence" value="ECO:0007669"/>
    <property type="project" value="UniProtKB-KW"/>
</dbReference>
<protein>
    <submittedName>
        <fullName evidence="6">GTP-binding protein</fullName>
    </submittedName>
</protein>
<keyword evidence="2" id="KW-0648">Protein biosynthesis</keyword>
<dbReference type="PROSITE" id="PS00301">
    <property type="entry name" value="G_TR_1"/>
    <property type="match status" value="1"/>
</dbReference>
<dbReference type="SUPFAM" id="SSF52540">
    <property type="entry name" value="P-loop containing nucleoside triphosphate hydrolases"/>
    <property type="match status" value="1"/>
</dbReference>
<keyword evidence="3" id="KW-0342">GTP-binding</keyword>
<dbReference type="Pfam" id="PF03764">
    <property type="entry name" value="EFG_IV"/>
    <property type="match status" value="1"/>
</dbReference>
<dbReference type="InterPro" id="IPR041095">
    <property type="entry name" value="EFG_II"/>
</dbReference>
<feature type="region of interest" description="Disordered" evidence="4">
    <location>
        <begin position="346"/>
        <end position="367"/>
    </location>
</feature>
<evidence type="ECO:0000259" key="5">
    <source>
        <dbReference type="PROSITE" id="PS51722"/>
    </source>
</evidence>
<evidence type="ECO:0000256" key="1">
    <source>
        <dbReference type="ARBA" id="ARBA00022741"/>
    </source>
</evidence>
<dbReference type="PROSITE" id="PS51722">
    <property type="entry name" value="G_TR_2"/>
    <property type="match status" value="1"/>
</dbReference>
<evidence type="ECO:0000256" key="3">
    <source>
        <dbReference type="ARBA" id="ARBA00023134"/>
    </source>
</evidence>
<dbReference type="SUPFAM" id="SSF50447">
    <property type="entry name" value="Translation proteins"/>
    <property type="match status" value="1"/>
</dbReference>
<feature type="domain" description="Tr-type G" evidence="5">
    <location>
        <begin position="1"/>
        <end position="250"/>
    </location>
</feature>
<reference evidence="6 7" key="1">
    <citation type="submission" date="2017-08" db="EMBL/GenBank/DDBJ databases">
        <title>The complete genome sequence of Nocardiopsis gilva YIM 90087.</title>
        <authorList>
            <person name="Yin M."/>
            <person name="Tang S."/>
        </authorList>
    </citation>
    <scope>NUCLEOTIDE SEQUENCE [LARGE SCALE GENOMIC DNA]</scope>
    <source>
        <strain evidence="6 7">YIM 90087</strain>
    </source>
</reference>
<dbReference type="Gene3D" id="3.30.70.870">
    <property type="entry name" value="Elongation Factor G (Translational Gtpase), domain 3"/>
    <property type="match status" value="1"/>
</dbReference>
<dbReference type="InterPro" id="IPR000795">
    <property type="entry name" value="T_Tr_GTP-bd_dom"/>
</dbReference>
<keyword evidence="1" id="KW-0547">Nucleotide-binding</keyword>
<evidence type="ECO:0000256" key="4">
    <source>
        <dbReference type="SAM" id="MobiDB-lite"/>
    </source>
</evidence>
<evidence type="ECO:0000256" key="2">
    <source>
        <dbReference type="ARBA" id="ARBA00022917"/>
    </source>
</evidence>
<dbReference type="KEGG" id="ngv:CDO52_01430"/>
<keyword evidence="7" id="KW-1185">Reference proteome</keyword>
<dbReference type="SMART" id="SM00889">
    <property type="entry name" value="EFG_IV"/>
    <property type="match status" value="1"/>
</dbReference>
<dbReference type="EMBL" id="CP022753">
    <property type="protein sequence ID" value="ASU81633.1"/>
    <property type="molecule type" value="Genomic_DNA"/>
</dbReference>
<organism evidence="6 7">
    <name type="scientific">Nocardiopsis gilva YIM 90087</name>
    <dbReference type="NCBI Taxonomy" id="1235441"/>
    <lineage>
        <taxon>Bacteria</taxon>
        <taxon>Bacillati</taxon>
        <taxon>Actinomycetota</taxon>
        <taxon>Actinomycetes</taxon>
        <taxon>Streptosporangiales</taxon>
        <taxon>Nocardiopsidaceae</taxon>
        <taxon>Nocardiopsis</taxon>
    </lineage>
</organism>
<dbReference type="InterPro" id="IPR009000">
    <property type="entry name" value="Transl_B-barrel_sf"/>
</dbReference>
<sequence>MKTLNIGILAHVDAGKTSLTERLLFETGVIETVGNVDSGTTQTDSMDMERKRGITIRSAVVSFPIDDLDVNLIDTPGHADFISEVERALRVLDGVILVVSAVEGVQTQTRVLMRTLQRLGVPTLIFVNKVDRMGASSDVVSAIRQRLTSHAVVMSEVQWIGTASAQVTPRSFSSEDFQAELADALAEADDAFLAAYLEGPHHLTAERYRAELTAHVCSGRVCPIFFGSAVTGEGVADVIQAIGQLLPTNDGSADGQLFGTVFKIGRGAVGEKVSYVRLWSGSMGLRDRVTFYRPGPGGQATEHSGKITAMHVFGRGDQKVETRLSAGGIAKVWGLKDVLIDDHIGASAKGSDQPHFARPSLESEVRAKHRDDQPHLYEALQQLAEQDPFINVRRVDGQQAITVSLYGEVQKEVIKATLAEQFGVSVEFGDTQTVYIEKVTGVGASAEVIDKRGHNDFYATVGFQVEPGPPGSGVVYRLGVEPGSLPSAFHTAIRETVHQTLRQGRYGWEVTDCVVTLTQSGFAGPVSTAWDFRALTPLVLMDAVHKAGTQAYEPVNHFEVETPVNTLSAVLMRLAETGAIPQEPVVGGDVCWVEGTIPASRVHEVERQLPAIMQSEGVFLSQFEEYRPVTGVVPTRARTNANPLDRKEYMAALSIQRSTG</sequence>
<proteinExistence type="predicted"/>